<dbReference type="EMBL" id="MU005783">
    <property type="protein sequence ID" value="KAF2704254.1"/>
    <property type="molecule type" value="Genomic_DNA"/>
</dbReference>
<reference evidence="3" key="1">
    <citation type="journal article" date="2020" name="Stud. Mycol.">
        <title>101 Dothideomycetes genomes: a test case for predicting lifestyles and emergence of pathogens.</title>
        <authorList>
            <person name="Haridas S."/>
            <person name="Albert R."/>
            <person name="Binder M."/>
            <person name="Bloem J."/>
            <person name="Labutti K."/>
            <person name="Salamov A."/>
            <person name="Andreopoulos B."/>
            <person name="Baker S."/>
            <person name="Barry K."/>
            <person name="Bills G."/>
            <person name="Bluhm B."/>
            <person name="Cannon C."/>
            <person name="Castanera R."/>
            <person name="Culley D."/>
            <person name="Daum C."/>
            <person name="Ezra D."/>
            <person name="Gonzalez J."/>
            <person name="Henrissat B."/>
            <person name="Kuo A."/>
            <person name="Liang C."/>
            <person name="Lipzen A."/>
            <person name="Lutzoni F."/>
            <person name="Magnuson J."/>
            <person name="Mondo S."/>
            <person name="Nolan M."/>
            <person name="Ohm R."/>
            <person name="Pangilinan J."/>
            <person name="Park H.-J."/>
            <person name="Ramirez L."/>
            <person name="Alfaro M."/>
            <person name="Sun H."/>
            <person name="Tritt A."/>
            <person name="Yoshinaga Y."/>
            <person name="Zwiers L.-H."/>
            <person name="Turgeon B."/>
            <person name="Goodwin S."/>
            <person name="Spatafora J."/>
            <person name="Crous P."/>
            <person name="Grigoriev I."/>
        </authorList>
    </citation>
    <scope>NUCLEOTIDE SEQUENCE</scope>
    <source>
        <strain evidence="3">CBS 279.74</strain>
    </source>
</reference>
<dbReference type="AlphaFoldDB" id="A0A6G1JUH4"/>
<protein>
    <recommendedName>
        <fullName evidence="2">Flavin reductase like domain-containing protein</fullName>
    </recommendedName>
</protein>
<dbReference type="InterPro" id="IPR050268">
    <property type="entry name" value="NADH-dep_flavin_reductase"/>
</dbReference>
<gene>
    <name evidence="3" type="ORF">K504DRAFT_390750</name>
</gene>
<keyword evidence="4" id="KW-1185">Reference proteome</keyword>
<dbReference type="SUPFAM" id="SSF50475">
    <property type="entry name" value="FMN-binding split barrel"/>
    <property type="match status" value="1"/>
</dbReference>
<dbReference type="InterPro" id="IPR002563">
    <property type="entry name" value="Flavin_Rdtase-like_dom"/>
</dbReference>
<keyword evidence="1" id="KW-0560">Oxidoreductase</keyword>
<dbReference type="Pfam" id="PF01613">
    <property type="entry name" value="Flavin_Reduct"/>
    <property type="match status" value="1"/>
</dbReference>
<dbReference type="GO" id="GO:0042602">
    <property type="term" value="F:riboflavin reductase (NADPH) activity"/>
    <property type="evidence" value="ECO:0007669"/>
    <property type="project" value="TreeGrafter"/>
</dbReference>
<dbReference type="GO" id="GO:0010181">
    <property type="term" value="F:FMN binding"/>
    <property type="evidence" value="ECO:0007669"/>
    <property type="project" value="InterPro"/>
</dbReference>
<evidence type="ECO:0000313" key="3">
    <source>
        <dbReference type="EMBL" id="KAF2704254.1"/>
    </source>
</evidence>
<dbReference type="OrthoDB" id="2015405at2759"/>
<dbReference type="Proteomes" id="UP000799428">
    <property type="component" value="Unassembled WGS sequence"/>
</dbReference>
<dbReference type="SMART" id="SM00903">
    <property type="entry name" value="Flavin_Reduct"/>
    <property type="match status" value="1"/>
</dbReference>
<name>A0A6G1JUH4_9PLEO</name>
<dbReference type="Gene3D" id="2.30.110.10">
    <property type="entry name" value="Electron Transport, Fmn-binding Protein, Chain A"/>
    <property type="match status" value="1"/>
</dbReference>
<feature type="non-terminal residue" evidence="3">
    <location>
        <position position="540"/>
    </location>
</feature>
<evidence type="ECO:0000256" key="1">
    <source>
        <dbReference type="ARBA" id="ARBA00023002"/>
    </source>
</evidence>
<organism evidence="3 4">
    <name type="scientific">Pleomassaria siparia CBS 279.74</name>
    <dbReference type="NCBI Taxonomy" id="1314801"/>
    <lineage>
        <taxon>Eukaryota</taxon>
        <taxon>Fungi</taxon>
        <taxon>Dikarya</taxon>
        <taxon>Ascomycota</taxon>
        <taxon>Pezizomycotina</taxon>
        <taxon>Dothideomycetes</taxon>
        <taxon>Pleosporomycetidae</taxon>
        <taxon>Pleosporales</taxon>
        <taxon>Pleomassariaceae</taxon>
        <taxon>Pleomassaria</taxon>
    </lineage>
</organism>
<dbReference type="InterPro" id="IPR012349">
    <property type="entry name" value="Split_barrel_FMN-bd"/>
</dbReference>
<evidence type="ECO:0000259" key="2">
    <source>
        <dbReference type="SMART" id="SM00903"/>
    </source>
</evidence>
<dbReference type="PANTHER" id="PTHR30466">
    <property type="entry name" value="FLAVIN REDUCTASE"/>
    <property type="match status" value="1"/>
</dbReference>
<feature type="domain" description="Flavin reductase like" evidence="2">
    <location>
        <begin position="85"/>
        <end position="247"/>
    </location>
</feature>
<evidence type="ECO:0000313" key="4">
    <source>
        <dbReference type="Proteomes" id="UP000799428"/>
    </source>
</evidence>
<proteinExistence type="predicted"/>
<dbReference type="PANTHER" id="PTHR30466:SF1">
    <property type="entry name" value="FMN REDUCTASE (NADH) RUTF"/>
    <property type="match status" value="1"/>
</dbReference>
<accession>A0A6G1JUH4</accession>
<sequence length="540" mass="60638">MPELVVRHEQDQFEEERYTDPCAGNAHIELSELGNDQGKTSDVNQVVLQNAENQISSSLGDISPVLSTFHDTDPVGLSQSVRQLMRHVTSPVAIITTSFREPTTKMLMPLGMAISSLNTVSLDPPYISFNAKTNSKTLSSIRSKFGAGHFRVHLLNSNPRAAEIVKSFTKGNTIQALEERLRVARIVLRESQAPRIVDPTLVAALECSLVAAHKYADHYLVVAKVTSISSRSKLEPTLTYVDGEYGINSSKTRFTPENHPFWSFPLFPGKAEQQVYLDRLKEYLEQNPQLYHSKGQALDTVKDCIRVTISALGVSLKALVDQVATQAGFWNSDFVDSQTLPLKYEFYGRLTPADKVHIIGNVRALLAENAFALAPQGLSKKPWITSFLHVNRAQLQVDCFPEQFDATKVDISGQVTDEEARVVIRRVFQYLQYGKGEGVFEALRPAWWEILRRIRVHPNISGIDPLFLLGKFKHFVGCRNDEHRRKAWVSRTLKPWLSKENVTTLELETLVDEFVKKAPLHAINWNHGDVMAALGFGHRA</sequence>